<feature type="compositionally biased region" description="Low complexity" evidence="1">
    <location>
        <begin position="123"/>
        <end position="138"/>
    </location>
</feature>
<keyword evidence="3" id="KW-1185">Reference proteome</keyword>
<comment type="caution">
    <text evidence="2">The sequence shown here is derived from an EMBL/GenBank/DDBJ whole genome shotgun (WGS) entry which is preliminary data.</text>
</comment>
<evidence type="ECO:0000256" key="1">
    <source>
        <dbReference type="SAM" id="MobiDB-lite"/>
    </source>
</evidence>
<evidence type="ECO:0000313" key="2">
    <source>
        <dbReference type="EMBL" id="KAJ8380718.1"/>
    </source>
</evidence>
<dbReference type="EMBL" id="JAINUF010000001">
    <property type="protein sequence ID" value="KAJ8380718.1"/>
    <property type="molecule type" value="Genomic_DNA"/>
</dbReference>
<reference evidence="2" key="1">
    <citation type="journal article" date="2023" name="Science">
        <title>Genome structures resolve the early diversification of teleost fishes.</title>
        <authorList>
            <person name="Parey E."/>
            <person name="Louis A."/>
            <person name="Montfort J."/>
            <person name="Bouchez O."/>
            <person name="Roques C."/>
            <person name="Iampietro C."/>
            <person name="Lluch J."/>
            <person name="Castinel A."/>
            <person name="Donnadieu C."/>
            <person name="Desvignes T."/>
            <person name="Floi Bucao C."/>
            <person name="Jouanno E."/>
            <person name="Wen M."/>
            <person name="Mejri S."/>
            <person name="Dirks R."/>
            <person name="Jansen H."/>
            <person name="Henkel C."/>
            <person name="Chen W.J."/>
            <person name="Zahm M."/>
            <person name="Cabau C."/>
            <person name="Klopp C."/>
            <person name="Thompson A.W."/>
            <person name="Robinson-Rechavi M."/>
            <person name="Braasch I."/>
            <person name="Lecointre G."/>
            <person name="Bobe J."/>
            <person name="Postlethwait J.H."/>
            <person name="Berthelot C."/>
            <person name="Roest Crollius H."/>
            <person name="Guiguen Y."/>
        </authorList>
    </citation>
    <scope>NUCLEOTIDE SEQUENCE</scope>
    <source>
        <strain evidence="2">WJC10195</strain>
    </source>
</reference>
<proteinExistence type="predicted"/>
<name>A0A9Q1GBX3_SYNKA</name>
<organism evidence="2 3">
    <name type="scientific">Synaphobranchus kaupii</name>
    <name type="common">Kaup's arrowtooth eel</name>
    <dbReference type="NCBI Taxonomy" id="118154"/>
    <lineage>
        <taxon>Eukaryota</taxon>
        <taxon>Metazoa</taxon>
        <taxon>Chordata</taxon>
        <taxon>Craniata</taxon>
        <taxon>Vertebrata</taxon>
        <taxon>Euteleostomi</taxon>
        <taxon>Actinopterygii</taxon>
        <taxon>Neopterygii</taxon>
        <taxon>Teleostei</taxon>
        <taxon>Anguilliformes</taxon>
        <taxon>Synaphobranchidae</taxon>
        <taxon>Synaphobranchus</taxon>
    </lineage>
</organism>
<evidence type="ECO:0000313" key="3">
    <source>
        <dbReference type="Proteomes" id="UP001152622"/>
    </source>
</evidence>
<dbReference type="Proteomes" id="UP001152622">
    <property type="component" value="Chromosome 1"/>
</dbReference>
<feature type="region of interest" description="Disordered" evidence="1">
    <location>
        <begin position="1"/>
        <end position="27"/>
    </location>
</feature>
<protein>
    <submittedName>
        <fullName evidence="2">Uncharacterized protein</fullName>
    </submittedName>
</protein>
<feature type="region of interest" description="Disordered" evidence="1">
    <location>
        <begin position="306"/>
        <end position="337"/>
    </location>
</feature>
<feature type="region of interest" description="Disordered" evidence="1">
    <location>
        <begin position="122"/>
        <end position="182"/>
    </location>
</feature>
<sequence length="385" mass="41227">MTEMTWSGLEPAPGIKKKKKRDQVEEEECGTTASSLRATGWRLSKRARCVPVNGWNSARMASAETPPLSIRHGARFVPDLGVAMEEVLLAVGESIGHDNMCCASRMNKAVVVFMKEEWERTEGSAAAGSNLSSGNSRGEGAEERASKVPLQLEESQPEESHIPPVVEGKSASPSAALETKTGGEQCKIGAVPVDDGEVASTSFEGLGEPVAANSVAGSIGSSVAEPVVPSSQANTDMEEVEYESDVESVSLLDISKEGDLYSLEEINGFLDETFGKSAKKIYNSSTEPGARDNGLATHAALITTVERNDRGPNSNRRTPARNVLDQPHSITHSDSNSKRNLHTLCGIAGVSNHVETLRASCYHCEGTTVWFRLQEHPTPTRPQTP</sequence>
<gene>
    <name evidence="2" type="ORF">SKAU_G00014960</name>
</gene>
<accession>A0A9Q1GBX3</accession>
<dbReference type="AlphaFoldDB" id="A0A9Q1GBX3"/>
<dbReference type="OrthoDB" id="8931078at2759"/>